<dbReference type="SUPFAM" id="SSF46955">
    <property type="entry name" value="Putative DNA-binding domain"/>
    <property type="match status" value="1"/>
</dbReference>
<dbReference type="SUPFAM" id="SSF55136">
    <property type="entry name" value="Probable bacterial effector-binding domain"/>
    <property type="match status" value="1"/>
</dbReference>
<dbReference type="InterPro" id="IPR011256">
    <property type="entry name" value="Reg_factor_effector_dom_sf"/>
</dbReference>
<gene>
    <name evidence="4" type="ORF">HMPREF1316_0460</name>
</gene>
<reference evidence="4 5" key="1">
    <citation type="submission" date="2013-08" db="EMBL/GenBank/DDBJ databases">
        <authorList>
            <person name="Durkin A.S."/>
            <person name="Haft D.R."/>
            <person name="McCorrison J."/>
            <person name="Torralba M."/>
            <person name="Gillis M."/>
            <person name="Haft D.H."/>
            <person name="Methe B."/>
            <person name="Sutton G."/>
            <person name="Nelson K.E."/>
        </authorList>
    </citation>
    <scope>NUCLEOTIDE SEQUENCE [LARGE SCALE GENOMIC DNA]</scope>
    <source>
        <strain evidence="4 5">F0195</strain>
    </source>
</reference>
<dbReference type="Gene3D" id="1.10.1660.10">
    <property type="match status" value="1"/>
</dbReference>
<dbReference type="InterPro" id="IPR009061">
    <property type="entry name" value="DNA-bd_dom_put_sf"/>
</dbReference>
<evidence type="ECO:0000313" key="5">
    <source>
        <dbReference type="Proteomes" id="UP000016638"/>
    </source>
</evidence>
<dbReference type="GO" id="GO:0003677">
    <property type="term" value="F:DNA binding"/>
    <property type="evidence" value="ECO:0007669"/>
    <property type="project" value="InterPro"/>
</dbReference>
<feature type="domain" description="HTH merR-type" evidence="3">
    <location>
        <begin position="1"/>
        <end position="44"/>
    </location>
</feature>
<evidence type="ECO:0000256" key="2">
    <source>
        <dbReference type="ARBA" id="ARBA00023163"/>
    </source>
</evidence>
<dbReference type="Gene3D" id="3.20.80.10">
    <property type="entry name" value="Regulatory factor, effector binding domain"/>
    <property type="match status" value="1"/>
</dbReference>
<name>U2TKX1_9ACTN</name>
<comment type="caution">
    <text evidence="4">The sequence shown here is derived from an EMBL/GenBank/DDBJ whole genome shotgun (WGS) entry which is preliminary data.</text>
</comment>
<dbReference type="PATRIC" id="fig|1125712.3.peg.1886"/>
<evidence type="ECO:0000313" key="4">
    <source>
        <dbReference type="EMBL" id="ERL06803.1"/>
    </source>
</evidence>
<evidence type="ECO:0000256" key="1">
    <source>
        <dbReference type="ARBA" id="ARBA00023015"/>
    </source>
</evidence>
<protein>
    <submittedName>
        <fullName evidence="4">Transcriptional regulator, MerR family</fullName>
    </submittedName>
</protein>
<dbReference type="InterPro" id="IPR015358">
    <property type="entry name" value="Tscrpt_reg_MerR_DNA-bd"/>
</dbReference>
<evidence type="ECO:0000259" key="3">
    <source>
        <dbReference type="PROSITE" id="PS50937"/>
    </source>
</evidence>
<dbReference type="Pfam" id="PF09278">
    <property type="entry name" value="MerR-DNA-bind"/>
    <property type="match status" value="1"/>
</dbReference>
<dbReference type="STRING" id="1125712.HMPREF1316_0460"/>
<dbReference type="eggNOG" id="COG0789">
    <property type="taxonomic scope" value="Bacteria"/>
</dbReference>
<dbReference type="Proteomes" id="UP000016638">
    <property type="component" value="Unassembled WGS sequence"/>
</dbReference>
<dbReference type="eggNOG" id="COG4978">
    <property type="taxonomic scope" value="Bacteria"/>
</dbReference>
<keyword evidence="1" id="KW-0805">Transcription regulation</keyword>
<accession>U2TKX1</accession>
<organism evidence="4 5">
    <name type="scientific">Olsenella profusa F0195</name>
    <dbReference type="NCBI Taxonomy" id="1125712"/>
    <lineage>
        <taxon>Bacteria</taxon>
        <taxon>Bacillati</taxon>
        <taxon>Actinomycetota</taxon>
        <taxon>Coriobacteriia</taxon>
        <taxon>Coriobacteriales</taxon>
        <taxon>Atopobiaceae</taxon>
        <taxon>Olsenella</taxon>
    </lineage>
</organism>
<dbReference type="InterPro" id="IPR000551">
    <property type="entry name" value="MerR-type_HTH_dom"/>
</dbReference>
<dbReference type="EMBL" id="AWEZ01000062">
    <property type="protein sequence ID" value="ERL06803.1"/>
    <property type="molecule type" value="Genomic_DNA"/>
</dbReference>
<sequence length="248" mass="28041">MEPDVVGDNGYRFYSLRTMLKISVINYLKMMGFSLEEIASMLQHSSLEEAKSLLSKHLTECDVEARRLDERRQAIVEWSELVNEANMILRVRPTAVSVRYLPSRELLCLPSRFCGSFAEAIVSLDFASYVQRVGNAICGPVILGFDGVEDAMLAASEGRECDVQLLQKPVRPISPENGQILPEGIYLSTYHVGMFEHMAVAYQRVIDFAEQNGYKVVGSAMERFVLDYWTTYNTDLFVTEILVQAETE</sequence>
<dbReference type="AlphaFoldDB" id="U2TKX1"/>
<dbReference type="GO" id="GO:0006355">
    <property type="term" value="P:regulation of DNA-templated transcription"/>
    <property type="evidence" value="ECO:0007669"/>
    <property type="project" value="InterPro"/>
</dbReference>
<keyword evidence="2" id="KW-0804">Transcription</keyword>
<dbReference type="PROSITE" id="PS50937">
    <property type="entry name" value="HTH_MERR_2"/>
    <property type="match status" value="1"/>
</dbReference>
<proteinExistence type="predicted"/>
<keyword evidence="5" id="KW-1185">Reference proteome</keyword>